<name>C5LJR7_PERM5</name>
<dbReference type="GeneID" id="9051692"/>
<dbReference type="InParanoid" id="C5LJR7"/>
<evidence type="ECO:0000256" key="1">
    <source>
        <dbReference type="SAM" id="MobiDB-lite"/>
    </source>
</evidence>
<dbReference type="RefSeq" id="XP_002771206.1">
    <property type="nucleotide sequence ID" value="XM_002771160.1"/>
</dbReference>
<dbReference type="Proteomes" id="UP000007800">
    <property type="component" value="Unassembled WGS sequence"/>
</dbReference>
<protein>
    <submittedName>
        <fullName evidence="2">Uncharacterized protein</fullName>
    </submittedName>
</protein>
<feature type="compositionally biased region" description="Low complexity" evidence="1">
    <location>
        <begin position="300"/>
        <end position="317"/>
    </location>
</feature>
<feature type="region of interest" description="Disordered" evidence="1">
    <location>
        <begin position="210"/>
        <end position="330"/>
    </location>
</feature>
<feature type="compositionally biased region" description="Low complexity" evidence="1">
    <location>
        <begin position="214"/>
        <end position="223"/>
    </location>
</feature>
<reference evidence="2 3" key="1">
    <citation type="submission" date="2008-07" db="EMBL/GenBank/DDBJ databases">
        <authorList>
            <person name="El-Sayed N."/>
            <person name="Caler E."/>
            <person name="Inman J."/>
            <person name="Amedeo P."/>
            <person name="Hass B."/>
            <person name="Wortman J."/>
        </authorList>
    </citation>
    <scope>NUCLEOTIDE SEQUENCE [LARGE SCALE GENOMIC DNA]</scope>
    <source>
        <strain evidence="3">ATCC 50983 / TXsc</strain>
    </source>
</reference>
<dbReference type="AlphaFoldDB" id="C5LJR7"/>
<evidence type="ECO:0000313" key="3">
    <source>
        <dbReference type="Proteomes" id="UP000007800"/>
    </source>
</evidence>
<dbReference type="EMBL" id="GG682485">
    <property type="protein sequence ID" value="EER03022.1"/>
    <property type="molecule type" value="Genomic_DNA"/>
</dbReference>
<dbReference type="OrthoDB" id="10589091at2759"/>
<sequence>MALLHSDPLLAIEQAMAMPNIDIFDVPEEGMGRKCKRRKMLVYFLHMKSYGGSKVRVTRPTSRFNDNKRCGGVHCDARQPGEKACGCTGTPRRNHWASTLLLEAEVEDGSPLDGIQFEITSTRLSLLFATQRARMMPVADIDPINYADITEQLVDFINRSGGWTLTIWKKSSASEDSAPRPPKYHLVKLIPTGLTDQQQQDCDRMKYNGEQRRQNQGGAAQQGHNDRQDNAPPPPPPPALQQQQQRGRQQQDGQQQHGQQQHGQQQHGQQQHGRQQQQQQQQPPNQLPQEEELQQRLRRQLQQQQEDQQSQQSVHNNGDGDGNNVSDLED</sequence>
<evidence type="ECO:0000313" key="2">
    <source>
        <dbReference type="EMBL" id="EER03022.1"/>
    </source>
</evidence>
<accession>C5LJR7</accession>
<gene>
    <name evidence="2" type="ORF">Pmar_PMAR022412</name>
</gene>
<feature type="compositionally biased region" description="Low complexity" evidence="1">
    <location>
        <begin position="240"/>
        <end position="288"/>
    </location>
</feature>
<organism evidence="3">
    <name type="scientific">Perkinsus marinus (strain ATCC 50983 / TXsc)</name>
    <dbReference type="NCBI Taxonomy" id="423536"/>
    <lineage>
        <taxon>Eukaryota</taxon>
        <taxon>Sar</taxon>
        <taxon>Alveolata</taxon>
        <taxon>Perkinsozoa</taxon>
        <taxon>Perkinsea</taxon>
        <taxon>Perkinsida</taxon>
        <taxon>Perkinsidae</taxon>
        <taxon>Perkinsus</taxon>
    </lineage>
</organism>
<keyword evidence="3" id="KW-1185">Reference proteome</keyword>
<proteinExistence type="predicted"/>